<dbReference type="AlphaFoldDB" id="A0A803PSW0"/>
<protein>
    <submittedName>
        <fullName evidence="1">Uncharacterized protein</fullName>
    </submittedName>
</protein>
<evidence type="ECO:0000313" key="1">
    <source>
        <dbReference type="EnsemblPlants" id="cds.evm.model.06.1043"/>
    </source>
</evidence>
<dbReference type="EnsemblPlants" id="evm.model.06.1043">
    <property type="protein sequence ID" value="cds.evm.model.06.1043"/>
    <property type="gene ID" value="evm.TU.06.1043"/>
</dbReference>
<accession>A0A803PSW0</accession>
<reference evidence="1" key="2">
    <citation type="submission" date="2021-03" db="UniProtKB">
        <authorList>
            <consortium name="EnsemblPlants"/>
        </authorList>
    </citation>
    <scope>IDENTIFICATION</scope>
</reference>
<dbReference type="Proteomes" id="UP000596661">
    <property type="component" value="Chromosome 6"/>
</dbReference>
<dbReference type="EMBL" id="UZAU01000588">
    <property type="status" value="NOT_ANNOTATED_CDS"/>
    <property type="molecule type" value="Genomic_DNA"/>
</dbReference>
<sequence>MLQGAGLIAWESVCQSKANGGVGFKKIAEWNVAALFNYVWAIANKEDNLWVRWVHSVYLKDEEWWSYEPPLNASWYWRRLVVVKDQFKQVDLQQISGVKYHISHGYKLLCPSQNKVRWSNEVKTWLSWRAKSNQLSNLIRWIGKGKCTKFCKQVYLAAMAALVYQIWRARNDIVWNSKG</sequence>
<organism evidence="1 2">
    <name type="scientific">Cannabis sativa</name>
    <name type="common">Hemp</name>
    <name type="synonym">Marijuana</name>
    <dbReference type="NCBI Taxonomy" id="3483"/>
    <lineage>
        <taxon>Eukaryota</taxon>
        <taxon>Viridiplantae</taxon>
        <taxon>Streptophyta</taxon>
        <taxon>Embryophyta</taxon>
        <taxon>Tracheophyta</taxon>
        <taxon>Spermatophyta</taxon>
        <taxon>Magnoliopsida</taxon>
        <taxon>eudicotyledons</taxon>
        <taxon>Gunneridae</taxon>
        <taxon>Pentapetalae</taxon>
        <taxon>rosids</taxon>
        <taxon>fabids</taxon>
        <taxon>Rosales</taxon>
        <taxon>Cannabaceae</taxon>
        <taxon>Cannabis</taxon>
    </lineage>
</organism>
<proteinExistence type="predicted"/>
<dbReference type="PANTHER" id="PTHR33116">
    <property type="entry name" value="REVERSE TRANSCRIPTASE ZINC-BINDING DOMAIN-CONTAINING PROTEIN-RELATED-RELATED"/>
    <property type="match status" value="1"/>
</dbReference>
<dbReference type="Gramene" id="evm.model.06.1043">
    <property type="protein sequence ID" value="cds.evm.model.06.1043"/>
    <property type="gene ID" value="evm.TU.06.1043"/>
</dbReference>
<dbReference type="PANTHER" id="PTHR33116:SF84">
    <property type="entry name" value="RNA-DIRECTED DNA POLYMERASE"/>
    <property type="match status" value="1"/>
</dbReference>
<evidence type="ECO:0000313" key="2">
    <source>
        <dbReference type="Proteomes" id="UP000596661"/>
    </source>
</evidence>
<name>A0A803PSW0_CANSA</name>
<reference evidence="1" key="1">
    <citation type="submission" date="2018-11" db="EMBL/GenBank/DDBJ databases">
        <authorList>
            <person name="Grassa J C."/>
        </authorList>
    </citation>
    <scope>NUCLEOTIDE SEQUENCE [LARGE SCALE GENOMIC DNA]</scope>
</reference>
<keyword evidence="2" id="KW-1185">Reference proteome</keyword>